<dbReference type="GO" id="GO:0008270">
    <property type="term" value="F:zinc ion binding"/>
    <property type="evidence" value="ECO:0007669"/>
    <property type="project" value="InterPro"/>
</dbReference>
<dbReference type="SMART" id="SM00631">
    <property type="entry name" value="Zn_pept"/>
    <property type="match status" value="1"/>
</dbReference>
<sequence>MRRVYLGAMVGALVSLGLTQPALAADRAEPLNQYIVTGTDAELKTLGAEGYDVTEGADAPGRTGIVATPAQADRLEAKGYDIAPVGKELTATTAALAAGIPLADPTWGYDVFRPYALKPAACQTTCSGAVDASGAPVNLKTYYDTLASANPTLVKRVVYGQSLNGLDLVAYKVTANANTVADGGKPGVMFHGAQHAREWISAEVVRRGFQYYLEHATDDASGIPAVLQSTETWFIPVLNPDGYDYTFQSSSTRLWRKNLRDTNGNGTIQSGDGIDTNRNFSEKWRYDNEGASNTPSSDTYRGPTPESEPEVKSFHELMTRIKPEFYIDYHSYAQLVLYPVGWQVETYGGDNPLMESLAGTDRVPAVAGYDPDVGGELYTTNGEITDTMYLQENVLGYTVELDGGSGGAVGGTRSPGSNNPSGFVFQDRESDVQAVFAKNLPFMLDLAKSAPTPDQPSSHINAKIPDFVPAPFSTSYGVGSQVVEVNTRRALGDVTVKWQINGGAVQSGPTTEFDGGERYGESGVYYHHMRGAVSGFKAGDSVKVWFEAGGKTADAFTFMASALGRGSQVLVLAAEDYSGTSPNAAPGTGPSYLATYLEALADAGIPADVYDFDAQSRNLADVDGVLSHYKAVIWYTGTDDYVRDPGQTTGVSKVFDDQIIAVRDYLNEGGKVLVAGQRALQGAWSQYSYNPLGRVPAAPQCSNTGNASGQLENCVQVSNDFLTYWMGAGSSRTNVAQTEAAVLTRTITGVSPFSAAFSLTGQSYLPGFVPTSSTLAPALFPWFASSKGTHTISGATQFAGVSTDDTLLWGFGLENVADRAKRKSLVFEAMKHLGVNPYTSTTGPAGGTVPATLSLALGAPATFGAFTPGADKEYTAQTDATIISTAGDAALTVSEPGFLANGAFTLAEPLRVAFSKSAWTGPTSNEKVDITFKQLIKKTDPLRTGSYSKTLTFTLSTTNP</sequence>
<evidence type="ECO:0000256" key="16">
    <source>
        <dbReference type="SAM" id="SignalP"/>
    </source>
</evidence>
<accession>A0A9X3N6M0</accession>
<dbReference type="SUPFAM" id="SSF53187">
    <property type="entry name" value="Zn-dependent exopeptidases"/>
    <property type="match status" value="1"/>
</dbReference>
<dbReference type="PRINTS" id="PR00765">
    <property type="entry name" value="CRBOXYPTASEA"/>
</dbReference>
<evidence type="ECO:0000256" key="8">
    <source>
        <dbReference type="ARBA" id="ARBA00022833"/>
    </source>
</evidence>
<dbReference type="CDD" id="cd03859">
    <property type="entry name" value="M14_CPT"/>
    <property type="match status" value="1"/>
</dbReference>
<dbReference type="InterPro" id="IPR033810">
    <property type="entry name" value="Carboxypeptidase_T"/>
</dbReference>
<comment type="function">
    <text evidence="11">Carboxypeptidase that possesses the specificities of both mammalian Cpase A and B. Thus shows broad substrate specificity, being able to cleave Cbz-Gly-Leu, Cbz-Gly-Val, Cbz-Gly-Phe, Cbz-Gly-Lys and Bz-Gly-Arg in vitro.</text>
</comment>
<evidence type="ECO:0000256" key="6">
    <source>
        <dbReference type="ARBA" id="ARBA00022729"/>
    </source>
</evidence>
<gene>
    <name evidence="18" type="ORF">OJ997_10915</name>
</gene>
<evidence type="ECO:0000313" key="19">
    <source>
        <dbReference type="Proteomes" id="UP001147653"/>
    </source>
</evidence>
<dbReference type="Gene3D" id="3.40.630.10">
    <property type="entry name" value="Zn peptidases"/>
    <property type="match status" value="1"/>
</dbReference>
<evidence type="ECO:0000256" key="9">
    <source>
        <dbReference type="ARBA" id="ARBA00023049"/>
    </source>
</evidence>
<evidence type="ECO:0000256" key="11">
    <source>
        <dbReference type="ARBA" id="ARBA00055464"/>
    </source>
</evidence>
<organism evidence="18 19">
    <name type="scientific">Solirubrobacter phytolaccae</name>
    <dbReference type="NCBI Taxonomy" id="1404360"/>
    <lineage>
        <taxon>Bacteria</taxon>
        <taxon>Bacillati</taxon>
        <taxon>Actinomycetota</taxon>
        <taxon>Thermoleophilia</taxon>
        <taxon>Solirubrobacterales</taxon>
        <taxon>Solirubrobacteraceae</taxon>
        <taxon>Solirubrobacter</taxon>
    </lineage>
</organism>
<dbReference type="AlphaFoldDB" id="A0A9X3N6M0"/>
<keyword evidence="7" id="KW-0378">Hydrolase</keyword>
<evidence type="ECO:0000256" key="3">
    <source>
        <dbReference type="ARBA" id="ARBA00022645"/>
    </source>
</evidence>
<evidence type="ECO:0000256" key="4">
    <source>
        <dbReference type="ARBA" id="ARBA00022670"/>
    </source>
</evidence>
<evidence type="ECO:0000313" key="18">
    <source>
        <dbReference type="EMBL" id="MDA0180805.1"/>
    </source>
</evidence>
<keyword evidence="8" id="KW-0862">Zinc</keyword>
<feature type="active site" description="Proton donor/acceptor" evidence="14">
    <location>
        <position position="400"/>
    </location>
</feature>
<evidence type="ECO:0000256" key="14">
    <source>
        <dbReference type="PROSITE-ProRule" id="PRU01379"/>
    </source>
</evidence>
<keyword evidence="19" id="KW-1185">Reference proteome</keyword>
<protein>
    <recommendedName>
        <fullName evidence="13">Zinc carboxypeptidase</fullName>
        <ecNumber evidence="12">3.4.17.18</ecNumber>
    </recommendedName>
</protein>
<dbReference type="PANTHER" id="PTHR11705">
    <property type="entry name" value="PROTEASE FAMILY M14 CARBOXYPEPTIDASE A,B"/>
    <property type="match status" value="1"/>
</dbReference>
<dbReference type="RefSeq" id="WP_270025115.1">
    <property type="nucleotide sequence ID" value="NZ_JAPDDP010000016.1"/>
</dbReference>
<name>A0A9X3N6M0_9ACTN</name>
<keyword evidence="5" id="KW-0479">Metal-binding</keyword>
<keyword evidence="4" id="KW-0645">Protease</keyword>
<dbReference type="EMBL" id="JAPDDP010000016">
    <property type="protein sequence ID" value="MDA0180805.1"/>
    <property type="molecule type" value="Genomic_DNA"/>
</dbReference>
<feature type="signal peptide" evidence="16">
    <location>
        <begin position="1"/>
        <end position="24"/>
    </location>
</feature>
<dbReference type="Proteomes" id="UP001147653">
    <property type="component" value="Unassembled WGS sequence"/>
</dbReference>
<dbReference type="PROSITE" id="PS52035">
    <property type="entry name" value="PEPTIDASE_M14"/>
    <property type="match status" value="1"/>
</dbReference>
<proteinExistence type="inferred from homology"/>
<comment type="caution">
    <text evidence="18">The sequence shown here is derived from an EMBL/GenBank/DDBJ whole genome shotgun (WGS) entry which is preliminary data.</text>
</comment>
<feature type="domain" description="Peptidase M14" evidence="17">
    <location>
        <begin position="131"/>
        <end position="443"/>
    </location>
</feature>
<dbReference type="Pfam" id="PF00246">
    <property type="entry name" value="Peptidase_M14"/>
    <property type="match status" value="1"/>
</dbReference>
<dbReference type="EC" id="3.4.17.18" evidence="12"/>
<dbReference type="PANTHER" id="PTHR11705:SF143">
    <property type="entry name" value="SLL0236 PROTEIN"/>
    <property type="match status" value="1"/>
</dbReference>
<feature type="compositionally biased region" description="Polar residues" evidence="15">
    <location>
        <begin position="290"/>
        <end position="299"/>
    </location>
</feature>
<keyword evidence="6 16" id="KW-0732">Signal</keyword>
<evidence type="ECO:0000256" key="5">
    <source>
        <dbReference type="ARBA" id="ARBA00022723"/>
    </source>
</evidence>
<comment type="catalytic activity">
    <reaction evidence="10">
        <text>Releases a C-terminal residue, which may be hydrophobic or positively charged.</text>
        <dbReference type="EC" id="3.4.17.18"/>
    </reaction>
</comment>
<dbReference type="InterPro" id="IPR000834">
    <property type="entry name" value="Peptidase_M14"/>
</dbReference>
<evidence type="ECO:0000256" key="7">
    <source>
        <dbReference type="ARBA" id="ARBA00022801"/>
    </source>
</evidence>
<evidence type="ECO:0000256" key="2">
    <source>
        <dbReference type="ARBA" id="ARBA00005988"/>
    </source>
</evidence>
<dbReference type="GO" id="GO:0004181">
    <property type="term" value="F:metallocarboxypeptidase activity"/>
    <property type="evidence" value="ECO:0007669"/>
    <property type="project" value="InterPro"/>
</dbReference>
<dbReference type="FunFam" id="3.40.630.10:FF:000084">
    <property type="entry name" value="Carboxypeptidase B2"/>
    <property type="match status" value="1"/>
</dbReference>
<feature type="chain" id="PRO_5040811717" description="Zinc carboxypeptidase" evidence="16">
    <location>
        <begin position="25"/>
        <end position="960"/>
    </location>
</feature>
<keyword evidence="3" id="KW-0121">Carboxypeptidase</keyword>
<evidence type="ECO:0000256" key="12">
    <source>
        <dbReference type="ARBA" id="ARBA00066554"/>
    </source>
</evidence>
<reference evidence="18" key="1">
    <citation type="submission" date="2022-10" db="EMBL/GenBank/DDBJ databases">
        <title>The WGS of Solirubrobacter phytolaccae KCTC 29190.</title>
        <authorList>
            <person name="Jiang Z."/>
        </authorList>
    </citation>
    <scope>NUCLEOTIDE SEQUENCE</scope>
    <source>
        <strain evidence="18">KCTC 29190</strain>
    </source>
</reference>
<comment type="cofactor">
    <cofactor evidence="1">
        <name>Zn(2+)</name>
        <dbReference type="ChEBI" id="CHEBI:29105"/>
    </cofactor>
</comment>
<feature type="region of interest" description="Disordered" evidence="15">
    <location>
        <begin position="286"/>
        <end position="312"/>
    </location>
</feature>
<keyword evidence="9" id="KW-0482">Metalloprotease</keyword>
<comment type="similarity">
    <text evidence="2 14">Belongs to the peptidase M14 family.</text>
</comment>
<dbReference type="GO" id="GO:0005615">
    <property type="term" value="C:extracellular space"/>
    <property type="evidence" value="ECO:0007669"/>
    <property type="project" value="TreeGrafter"/>
</dbReference>
<evidence type="ECO:0000256" key="13">
    <source>
        <dbReference type="ARBA" id="ARBA00074273"/>
    </source>
</evidence>
<evidence type="ECO:0000256" key="15">
    <source>
        <dbReference type="SAM" id="MobiDB-lite"/>
    </source>
</evidence>
<dbReference type="GO" id="GO:0006508">
    <property type="term" value="P:proteolysis"/>
    <property type="evidence" value="ECO:0007669"/>
    <property type="project" value="UniProtKB-KW"/>
</dbReference>
<evidence type="ECO:0000256" key="1">
    <source>
        <dbReference type="ARBA" id="ARBA00001947"/>
    </source>
</evidence>
<evidence type="ECO:0000256" key="10">
    <source>
        <dbReference type="ARBA" id="ARBA00050859"/>
    </source>
</evidence>
<evidence type="ECO:0000259" key="17">
    <source>
        <dbReference type="PROSITE" id="PS52035"/>
    </source>
</evidence>